<name>A0AAD7G3D0_MYCRO</name>
<gene>
    <name evidence="2" type="ORF">B0H17DRAFT_892812</name>
</gene>
<organism evidence="2 3">
    <name type="scientific">Mycena rosella</name>
    <name type="common">Pink bonnet</name>
    <name type="synonym">Agaricus rosellus</name>
    <dbReference type="NCBI Taxonomy" id="1033263"/>
    <lineage>
        <taxon>Eukaryota</taxon>
        <taxon>Fungi</taxon>
        <taxon>Dikarya</taxon>
        <taxon>Basidiomycota</taxon>
        <taxon>Agaricomycotina</taxon>
        <taxon>Agaricomycetes</taxon>
        <taxon>Agaricomycetidae</taxon>
        <taxon>Agaricales</taxon>
        <taxon>Marasmiineae</taxon>
        <taxon>Mycenaceae</taxon>
        <taxon>Mycena</taxon>
    </lineage>
</organism>
<comment type="caution">
    <text evidence="2">The sequence shown here is derived from an EMBL/GenBank/DDBJ whole genome shotgun (WGS) entry which is preliminary data.</text>
</comment>
<dbReference type="AlphaFoldDB" id="A0AAD7G3D0"/>
<dbReference type="SMART" id="SM00463">
    <property type="entry name" value="SMR"/>
    <property type="match status" value="1"/>
</dbReference>
<dbReference type="PANTHER" id="PTHR47417:SF1">
    <property type="entry name" value="SMR DOMAIN-CONTAINING PROTEIN YPL199C"/>
    <property type="match status" value="1"/>
</dbReference>
<dbReference type="Pfam" id="PF08590">
    <property type="entry name" value="DUF1771"/>
    <property type="match status" value="1"/>
</dbReference>
<proteinExistence type="predicted"/>
<feature type="non-terminal residue" evidence="2">
    <location>
        <position position="1"/>
    </location>
</feature>
<evidence type="ECO:0000259" key="1">
    <source>
        <dbReference type="PROSITE" id="PS50828"/>
    </source>
</evidence>
<dbReference type="Proteomes" id="UP001221757">
    <property type="component" value="Unassembled WGS sequence"/>
</dbReference>
<evidence type="ECO:0000313" key="3">
    <source>
        <dbReference type="Proteomes" id="UP001221757"/>
    </source>
</evidence>
<dbReference type="InterPro" id="IPR053020">
    <property type="entry name" value="Smr_domain_protein"/>
</dbReference>
<dbReference type="EMBL" id="JARKIE010000317">
    <property type="protein sequence ID" value="KAJ7654822.1"/>
    <property type="molecule type" value="Genomic_DNA"/>
</dbReference>
<evidence type="ECO:0000313" key="2">
    <source>
        <dbReference type="EMBL" id="KAJ7654822.1"/>
    </source>
</evidence>
<dbReference type="PANTHER" id="PTHR47417">
    <property type="entry name" value="SMR DOMAIN-CONTAINING PROTEIN YPL199C"/>
    <property type="match status" value="1"/>
</dbReference>
<feature type="domain" description="Smr" evidence="1">
    <location>
        <begin position="69"/>
        <end position="144"/>
    </location>
</feature>
<dbReference type="SMART" id="SM01162">
    <property type="entry name" value="DUF1771"/>
    <property type="match status" value="1"/>
</dbReference>
<reference evidence="2" key="1">
    <citation type="submission" date="2023-03" db="EMBL/GenBank/DDBJ databases">
        <title>Massive genome expansion in bonnet fungi (Mycena s.s.) driven by repeated elements and novel gene families across ecological guilds.</title>
        <authorList>
            <consortium name="Lawrence Berkeley National Laboratory"/>
            <person name="Harder C.B."/>
            <person name="Miyauchi S."/>
            <person name="Viragh M."/>
            <person name="Kuo A."/>
            <person name="Thoen E."/>
            <person name="Andreopoulos B."/>
            <person name="Lu D."/>
            <person name="Skrede I."/>
            <person name="Drula E."/>
            <person name="Henrissat B."/>
            <person name="Morin E."/>
            <person name="Kohler A."/>
            <person name="Barry K."/>
            <person name="LaButti K."/>
            <person name="Morin E."/>
            <person name="Salamov A."/>
            <person name="Lipzen A."/>
            <person name="Mereny Z."/>
            <person name="Hegedus B."/>
            <person name="Baldrian P."/>
            <person name="Stursova M."/>
            <person name="Weitz H."/>
            <person name="Taylor A."/>
            <person name="Grigoriev I.V."/>
            <person name="Nagy L.G."/>
            <person name="Martin F."/>
            <person name="Kauserud H."/>
        </authorList>
    </citation>
    <scope>NUCLEOTIDE SEQUENCE</scope>
    <source>
        <strain evidence="2">CBHHK067</strain>
    </source>
</reference>
<keyword evidence="3" id="KW-1185">Reference proteome</keyword>
<dbReference type="InterPro" id="IPR013899">
    <property type="entry name" value="DUF1771"/>
</dbReference>
<dbReference type="PROSITE" id="PS50828">
    <property type="entry name" value="SMR"/>
    <property type="match status" value="1"/>
</dbReference>
<feature type="non-terminal residue" evidence="2">
    <location>
        <position position="144"/>
    </location>
</feature>
<sequence>LRERAAEQGTRMEELFVQSRNFRQSGFRAEAKKLSEQGRKYQAAMEDFNKKASEMIFQEKNKDRELNEIDLHGLYVKEAVLKVEEAILAAEGRGDPVVRFIVGQGLHTTDRVPRLKPAMMSYIHQMPREVEADPRNAGVLVVSL</sequence>
<protein>
    <recommendedName>
        <fullName evidence="1">Smr domain-containing protein</fullName>
    </recommendedName>
</protein>
<dbReference type="InterPro" id="IPR036063">
    <property type="entry name" value="Smr_dom_sf"/>
</dbReference>
<dbReference type="InterPro" id="IPR002625">
    <property type="entry name" value="Smr_dom"/>
</dbReference>
<dbReference type="Pfam" id="PF01713">
    <property type="entry name" value="Smr"/>
    <property type="match status" value="1"/>
</dbReference>
<dbReference type="Gene3D" id="3.30.1370.110">
    <property type="match status" value="1"/>
</dbReference>
<dbReference type="SUPFAM" id="SSF160443">
    <property type="entry name" value="SMR domain-like"/>
    <property type="match status" value="1"/>
</dbReference>
<accession>A0AAD7G3D0</accession>